<dbReference type="AlphaFoldDB" id="Q9BIE3"/>
<dbReference type="VEuPathDB" id="TriTrypDB:LdCL_190020100"/>
<dbReference type="GO" id="GO:0097431">
    <property type="term" value="C:mitotic spindle pole"/>
    <property type="evidence" value="ECO:0007669"/>
    <property type="project" value="TreeGrafter"/>
</dbReference>
<evidence type="ECO:0000313" key="9">
    <source>
        <dbReference type="EMBL" id="AAK27382.1"/>
    </source>
</evidence>
<name>Q9BIE3_LEIDO</name>
<keyword evidence="3" id="KW-0963">Cytoplasm</keyword>
<dbReference type="SUPFAM" id="SSF48452">
    <property type="entry name" value="TPR-like"/>
    <property type="match status" value="1"/>
</dbReference>
<protein>
    <recommendedName>
        <fullName evidence="7">Regulator of microtubule dynamics protein 1</fullName>
    </recommendedName>
    <alternativeName>
        <fullName evidence="8">Protein FAM82B</fullName>
    </alternativeName>
</protein>
<dbReference type="InterPro" id="IPR049039">
    <property type="entry name" value="RMD1-3_a_helical_rpt"/>
</dbReference>
<dbReference type="FunFam" id="1.25.40.10:FF:001413">
    <property type="entry name" value="Tetratricopeptide repeat, putative"/>
    <property type="match status" value="1"/>
</dbReference>
<dbReference type="Pfam" id="PF21033">
    <property type="entry name" value="RMD1-3"/>
    <property type="match status" value="1"/>
</dbReference>
<evidence type="ECO:0000256" key="4">
    <source>
        <dbReference type="ARBA" id="ARBA00022737"/>
    </source>
</evidence>
<dbReference type="VEuPathDB" id="TriTrypDB:LdBPK_191440.1"/>
<proteinExistence type="predicted"/>
<keyword evidence="6" id="KW-0206">Cytoskeleton</keyword>
<sequence>MQQHSFTSLVDSQTSQAPRSLFLLNASMTVQRHHSGARAHGKKEIDWHGCLSSLPLSAPFSALLSLLQNLSWESLHVHKRVHIRTRLTLPTHPPTPSTSIIIATTPRGHLTHPTQHLSAFSFFILLYITMSDWETIAKESEEVLAKPDIKGCHEILMKAYEGGNQHPEILWRLGRSYYEMANESTDPAVREPYLKEGMELCKKSVEADPNNFASHKWLGILISDQKVGNKEKIANAYVIRDHFLKAVELNPNDATSLHCMGNWCFKILQIGWLERKAAALILGEPPSSTYEECLGYLLRSAEAGNTIHNSTMIGDAYAQQSMHDEARKWYQKAIDMPAYTELQKRNHDVAVAKMKKL</sequence>
<accession>Q9BIE3</accession>
<evidence type="ECO:0000256" key="7">
    <source>
        <dbReference type="ARBA" id="ARBA00039966"/>
    </source>
</evidence>
<evidence type="ECO:0000256" key="5">
    <source>
        <dbReference type="ARBA" id="ARBA00022803"/>
    </source>
</evidence>
<evidence type="ECO:0000256" key="3">
    <source>
        <dbReference type="ARBA" id="ARBA00022490"/>
    </source>
</evidence>
<evidence type="ECO:0000256" key="1">
    <source>
        <dbReference type="ARBA" id="ARBA00004245"/>
    </source>
</evidence>
<dbReference type="EMBL" id="AY028171">
    <property type="protein sequence ID" value="AAK27382.1"/>
    <property type="molecule type" value="Genomic_DNA"/>
</dbReference>
<dbReference type="PANTHER" id="PTHR16056:SF16">
    <property type="entry name" value="REGULATOR OF MICROTUBULE DYNAMICS PROTEIN 1"/>
    <property type="match status" value="1"/>
</dbReference>
<keyword evidence="4" id="KW-0677">Repeat</keyword>
<comment type="subunit">
    <text evidence="2">Interacts with microtubules.</text>
</comment>
<comment type="subcellular location">
    <subcellularLocation>
        <location evidence="1">Cytoplasm</location>
        <location evidence="1">Cytoskeleton</location>
    </subcellularLocation>
</comment>
<organism evidence="9">
    <name type="scientific">Leishmania donovani</name>
    <dbReference type="NCBI Taxonomy" id="5661"/>
    <lineage>
        <taxon>Eukaryota</taxon>
        <taxon>Discoba</taxon>
        <taxon>Euglenozoa</taxon>
        <taxon>Kinetoplastea</taxon>
        <taxon>Metakinetoplastina</taxon>
        <taxon>Trypanosomatida</taxon>
        <taxon>Trypanosomatidae</taxon>
        <taxon>Leishmaniinae</taxon>
        <taxon>Leishmania</taxon>
    </lineage>
</organism>
<dbReference type="GO" id="GO:0008017">
    <property type="term" value="F:microtubule binding"/>
    <property type="evidence" value="ECO:0007669"/>
    <property type="project" value="TreeGrafter"/>
</dbReference>
<evidence type="ECO:0000256" key="2">
    <source>
        <dbReference type="ARBA" id="ARBA00011375"/>
    </source>
</evidence>
<reference evidence="9" key="1">
    <citation type="journal article" date="2001" name="Nucleic Acids Res.">
        <title>Effect of large targeted deletions on the mitotic stability of an extra chromosome mediating drug resistance in Leishmania.</title>
        <authorList>
            <person name="Dubessay P."/>
            <person name="Ravel C."/>
            <person name="Bastien P."/>
            <person name="Lignon M.F."/>
            <person name="Ullman B."/>
            <person name="Pages M."/>
            <person name="Blaineau C."/>
        </authorList>
    </citation>
    <scope>NUCLEOTIDE SEQUENCE</scope>
    <source>
        <strain evidence="9">1S</strain>
    </source>
</reference>
<dbReference type="Gene3D" id="1.25.40.10">
    <property type="entry name" value="Tetratricopeptide repeat domain"/>
    <property type="match status" value="1"/>
</dbReference>
<evidence type="ECO:0000256" key="8">
    <source>
        <dbReference type="ARBA" id="ARBA00041958"/>
    </source>
</evidence>
<keyword evidence="5" id="KW-0802">TPR repeat</keyword>
<dbReference type="GO" id="GO:0005737">
    <property type="term" value="C:cytoplasm"/>
    <property type="evidence" value="ECO:0007669"/>
    <property type="project" value="TreeGrafter"/>
</dbReference>
<evidence type="ECO:0000256" key="6">
    <source>
        <dbReference type="ARBA" id="ARBA00023212"/>
    </source>
</evidence>
<dbReference type="PANTHER" id="PTHR16056">
    <property type="entry name" value="REGULATOR OF MICROTUBULE DYNAMICS PROTEIN"/>
    <property type="match status" value="1"/>
</dbReference>
<dbReference type="VEuPathDB" id="TriTrypDB:LDHU3_19.1740"/>
<dbReference type="InterPro" id="IPR011990">
    <property type="entry name" value="TPR-like_helical_dom_sf"/>
</dbReference>
<dbReference type="GO" id="GO:0005876">
    <property type="term" value="C:spindle microtubule"/>
    <property type="evidence" value="ECO:0007669"/>
    <property type="project" value="TreeGrafter"/>
</dbReference>